<evidence type="ECO:0000256" key="1">
    <source>
        <dbReference type="SAM" id="Coils"/>
    </source>
</evidence>
<dbReference type="EMBL" id="JAODAN010000005">
    <property type="protein sequence ID" value="KAK1924008.1"/>
    <property type="molecule type" value="Genomic_DNA"/>
</dbReference>
<organism evidence="4 5">
    <name type="scientific">Papiliotrema laurentii</name>
    <name type="common">Cryptococcus laurentii</name>
    <dbReference type="NCBI Taxonomy" id="5418"/>
    <lineage>
        <taxon>Eukaryota</taxon>
        <taxon>Fungi</taxon>
        <taxon>Dikarya</taxon>
        <taxon>Basidiomycota</taxon>
        <taxon>Agaricomycotina</taxon>
        <taxon>Tremellomycetes</taxon>
        <taxon>Tremellales</taxon>
        <taxon>Rhynchogastremaceae</taxon>
        <taxon>Papiliotrema</taxon>
    </lineage>
</organism>
<evidence type="ECO:0000313" key="5">
    <source>
        <dbReference type="Proteomes" id="UP001182556"/>
    </source>
</evidence>
<gene>
    <name evidence="4" type="ORF">DB88DRAFT_488810</name>
</gene>
<feature type="compositionally biased region" description="Polar residues" evidence="2">
    <location>
        <begin position="47"/>
        <end position="65"/>
    </location>
</feature>
<dbReference type="Proteomes" id="UP001182556">
    <property type="component" value="Unassembled WGS sequence"/>
</dbReference>
<comment type="caution">
    <text evidence="4">The sequence shown here is derived from an EMBL/GenBank/DDBJ whole genome shotgun (WGS) entry which is preliminary data.</text>
</comment>
<name>A0AAD9D0N9_PAPLA</name>
<evidence type="ECO:0000313" key="4">
    <source>
        <dbReference type="EMBL" id="KAK1924008.1"/>
    </source>
</evidence>
<keyword evidence="3" id="KW-0812">Transmembrane</keyword>
<feature type="transmembrane region" description="Helical" evidence="3">
    <location>
        <begin position="248"/>
        <end position="271"/>
    </location>
</feature>
<feature type="region of interest" description="Disordered" evidence="2">
    <location>
        <begin position="1"/>
        <end position="74"/>
    </location>
</feature>
<keyword evidence="3" id="KW-0472">Membrane</keyword>
<feature type="compositionally biased region" description="Polar residues" evidence="2">
    <location>
        <begin position="15"/>
        <end position="26"/>
    </location>
</feature>
<keyword evidence="3" id="KW-1133">Transmembrane helix</keyword>
<keyword evidence="1" id="KW-0175">Coiled coil</keyword>
<evidence type="ECO:0000256" key="3">
    <source>
        <dbReference type="SAM" id="Phobius"/>
    </source>
</evidence>
<evidence type="ECO:0000256" key="2">
    <source>
        <dbReference type="SAM" id="MobiDB-lite"/>
    </source>
</evidence>
<sequence length="272" mass="29878">MTMSFLHPGAFPIPQQRSPSRTSTLPNPVAVRHTSPPPASAPALPNGTASIQLRNRPPRSSSKLINSAPEVSPKASALQAEIERLASVCEEHERKIRASRNSIEHRLFSELPHALARLNEMDDSAESMTAQLHATISSVSPALDEKLSALLSAREQDVETMRQRTTPWKTFFEDSTDDDKDSSVGRIERVKGAGLGDVDGLAQIERWAEEVEMCLTAEIVGLKRELEKKSARSGRIRISESDTSSNPMSLSAALCILLAIILAMWMGWFSLR</sequence>
<proteinExistence type="predicted"/>
<accession>A0AAD9D0N9</accession>
<keyword evidence="5" id="KW-1185">Reference proteome</keyword>
<reference evidence="4" key="1">
    <citation type="submission" date="2023-02" db="EMBL/GenBank/DDBJ databases">
        <title>Identification and recombinant expression of a fungal hydrolase from Papiliotrema laurentii that hydrolyzes apple cutin and clears colloidal polyester polyurethane.</title>
        <authorList>
            <consortium name="DOE Joint Genome Institute"/>
            <person name="Roman V.A."/>
            <person name="Bojanowski C."/>
            <person name="Crable B.R."/>
            <person name="Wagner D.N."/>
            <person name="Hung C.S."/>
            <person name="Nadeau L.J."/>
            <person name="Schratz L."/>
            <person name="Haridas S."/>
            <person name="Pangilinan J."/>
            <person name="Lipzen A."/>
            <person name="Na H."/>
            <person name="Yan M."/>
            <person name="Ng V."/>
            <person name="Grigoriev I.V."/>
            <person name="Spatafora J.W."/>
            <person name="Barlow D."/>
            <person name="Biffinger J."/>
            <person name="Kelley-Loughnane N."/>
            <person name="Varaljay V.A."/>
            <person name="Crookes-Goodson W.J."/>
        </authorList>
    </citation>
    <scope>NUCLEOTIDE SEQUENCE</scope>
    <source>
        <strain evidence="4">5307AH</strain>
    </source>
</reference>
<dbReference type="AlphaFoldDB" id="A0AAD9D0N9"/>
<protein>
    <submittedName>
        <fullName evidence="4">Uncharacterized protein</fullName>
    </submittedName>
</protein>
<feature type="coiled-coil region" evidence="1">
    <location>
        <begin position="75"/>
        <end position="102"/>
    </location>
</feature>